<feature type="transmembrane region" description="Helical" evidence="7">
    <location>
        <begin position="206"/>
        <end position="233"/>
    </location>
</feature>
<keyword evidence="3" id="KW-0808">Transferase</keyword>
<dbReference type="GO" id="GO:0016758">
    <property type="term" value="F:hexosyltransferase activity"/>
    <property type="evidence" value="ECO:0007669"/>
    <property type="project" value="InterPro"/>
</dbReference>
<keyword evidence="4 7" id="KW-0812">Transmembrane</keyword>
<keyword evidence="5 7" id="KW-1133">Transmembrane helix</keyword>
<evidence type="ECO:0000256" key="1">
    <source>
        <dbReference type="ARBA" id="ARBA00004651"/>
    </source>
</evidence>
<feature type="transmembrane region" description="Helical" evidence="7">
    <location>
        <begin position="366"/>
        <end position="386"/>
    </location>
</feature>
<feature type="transmembrane region" description="Helical" evidence="7">
    <location>
        <begin position="20"/>
        <end position="38"/>
    </location>
</feature>
<comment type="subcellular location">
    <subcellularLocation>
        <location evidence="1">Cell membrane</location>
        <topology evidence="1">Multi-pass membrane protein</topology>
    </subcellularLocation>
</comment>
<sequence>MRPEVAEKTPPVAHRTGVPYAWWLATVVLAVVSAIQKLPCLRGGADTDALATAQCYSDIPLFYVGRGLAAEIGWLGQLPPGFRDLEYPPLINLYIEASAKLTHVVLGTPPDELARRARLDEAQLYDLPGMATEELVFFLVSCAGLLIASLAAVWIAWRAGWVMGDRVTWLLITPIVVLTLTLNWDALALLATAAALFAWQRHRMAWFGAFVALGTAAKLFPLVLLAAGLILAIRARSSRAVVAMTTSFVVVTLAANLPLHLSDADAWGEFWTTNTERQASFGSAWMAARMVGLPTSADQLSLVLAVGMLVAWLVCAAATWTGRLDATLSELSMVFLVAFFALGKVYSPQYSLWVVLGLLLVTRSRWLVAVIAAAETFHYVATWLYIRGFTTPEVGVDKTYWFSVVLRLAAEVLLALVVLRRARRRALHAEAPEPGTVTAVP</sequence>
<name>A0A6J7J5V9_9ZZZZ</name>
<feature type="transmembrane region" description="Helical" evidence="7">
    <location>
        <begin position="398"/>
        <end position="419"/>
    </location>
</feature>
<dbReference type="InterPro" id="IPR018584">
    <property type="entry name" value="GT87"/>
</dbReference>
<dbReference type="AlphaFoldDB" id="A0A6J7J5V9"/>
<evidence type="ECO:0000256" key="4">
    <source>
        <dbReference type="ARBA" id="ARBA00022692"/>
    </source>
</evidence>
<keyword evidence="2" id="KW-1003">Cell membrane</keyword>
<evidence type="ECO:0000256" key="5">
    <source>
        <dbReference type="ARBA" id="ARBA00022989"/>
    </source>
</evidence>
<keyword evidence="6 7" id="KW-0472">Membrane</keyword>
<evidence type="ECO:0000256" key="7">
    <source>
        <dbReference type="SAM" id="Phobius"/>
    </source>
</evidence>
<feature type="transmembrane region" description="Helical" evidence="7">
    <location>
        <begin position="300"/>
        <end position="321"/>
    </location>
</feature>
<gene>
    <name evidence="8" type="ORF">UFOPK3662_01676</name>
</gene>
<evidence type="ECO:0000256" key="3">
    <source>
        <dbReference type="ARBA" id="ARBA00022679"/>
    </source>
</evidence>
<protein>
    <submittedName>
        <fullName evidence="8">Unannotated protein</fullName>
    </submittedName>
</protein>
<evidence type="ECO:0000256" key="2">
    <source>
        <dbReference type="ARBA" id="ARBA00022475"/>
    </source>
</evidence>
<evidence type="ECO:0000256" key="6">
    <source>
        <dbReference type="ARBA" id="ARBA00023136"/>
    </source>
</evidence>
<feature type="transmembrane region" description="Helical" evidence="7">
    <location>
        <begin position="169"/>
        <end position="199"/>
    </location>
</feature>
<evidence type="ECO:0000313" key="8">
    <source>
        <dbReference type="EMBL" id="CAB4937944.1"/>
    </source>
</evidence>
<organism evidence="8">
    <name type="scientific">freshwater metagenome</name>
    <dbReference type="NCBI Taxonomy" id="449393"/>
    <lineage>
        <taxon>unclassified sequences</taxon>
        <taxon>metagenomes</taxon>
        <taxon>ecological metagenomes</taxon>
    </lineage>
</organism>
<reference evidence="8" key="1">
    <citation type="submission" date="2020-05" db="EMBL/GenBank/DDBJ databases">
        <authorList>
            <person name="Chiriac C."/>
            <person name="Salcher M."/>
            <person name="Ghai R."/>
            <person name="Kavagutti S V."/>
        </authorList>
    </citation>
    <scope>NUCLEOTIDE SEQUENCE</scope>
</reference>
<dbReference type="EMBL" id="CAFBMW010000011">
    <property type="protein sequence ID" value="CAB4937944.1"/>
    <property type="molecule type" value="Genomic_DNA"/>
</dbReference>
<dbReference type="Pfam" id="PF09594">
    <property type="entry name" value="GT87"/>
    <property type="match status" value="1"/>
</dbReference>
<accession>A0A6J7J5V9</accession>
<feature type="transmembrane region" description="Helical" evidence="7">
    <location>
        <begin position="135"/>
        <end position="157"/>
    </location>
</feature>
<feature type="transmembrane region" description="Helical" evidence="7">
    <location>
        <begin position="333"/>
        <end position="359"/>
    </location>
</feature>
<dbReference type="GO" id="GO:0005886">
    <property type="term" value="C:plasma membrane"/>
    <property type="evidence" value="ECO:0007669"/>
    <property type="project" value="UniProtKB-SubCell"/>
</dbReference>
<proteinExistence type="predicted"/>